<dbReference type="EMBL" id="JAMQOP010000007">
    <property type="protein sequence ID" value="MDS0301458.1"/>
    <property type="molecule type" value="Genomic_DNA"/>
</dbReference>
<name>A0ABU2GKW2_9EURY</name>
<dbReference type="RefSeq" id="WP_310926368.1">
    <property type="nucleotide sequence ID" value="NZ_JAMQOP010000007.1"/>
</dbReference>
<keyword evidence="1" id="KW-0812">Transmembrane</keyword>
<comment type="caution">
    <text evidence="2">The sequence shown here is derived from an EMBL/GenBank/DDBJ whole genome shotgun (WGS) entry which is preliminary data.</text>
</comment>
<sequence length="359" mass="36918">MNILFEMNSRRVLPFALSALVILVIVGAAVPVTASPAPVSACPPCGDGFVRAAASHGLATEARHGEATVRVHDNGSATWTARVVPTNESVLDRLAANESLACAVAGDSFGVRYGSGIEHELLAADAVNGTFVVWYRTLGVVRESVFGTQTLTYFRDSPGAYVYTGLGADELTVVAPEGMTIASGFGTVEGNRMTATELPDARDGPFVVFASTGSITPGLLGIFAVTSALAGVIVRNFLLFVVVLGSVLVGGIAGMRRFTDSATGRRPALLGWGVAGSGALLLLGTLVTEADILSELTGNLLAGGVVSGFPGAAVALPDEARPSTAAPASTAPCLRTVRRDRWVVLRVIITQSSAHNVNG</sequence>
<feature type="transmembrane region" description="Helical" evidence="1">
    <location>
        <begin position="237"/>
        <end position="255"/>
    </location>
</feature>
<feature type="transmembrane region" description="Helical" evidence="1">
    <location>
        <begin position="267"/>
        <end position="287"/>
    </location>
</feature>
<reference evidence="2 3" key="1">
    <citation type="submission" date="2022-06" db="EMBL/GenBank/DDBJ databases">
        <title>Halogeometricum sp. a new haloarchaeum isolate from saline soil.</title>
        <authorList>
            <person name="Strakova D."/>
            <person name="Galisteo C."/>
            <person name="Sanchez-Porro C."/>
            <person name="Ventosa A."/>
        </authorList>
    </citation>
    <scope>NUCLEOTIDE SEQUENCE [LARGE SCALE GENOMIC DNA]</scope>
    <source>
        <strain evidence="2 3">S1BR25-6</strain>
    </source>
</reference>
<organism evidence="2 3">
    <name type="scientific">Halogeometricum salsisoli</name>
    <dbReference type="NCBI Taxonomy" id="2950536"/>
    <lineage>
        <taxon>Archaea</taxon>
        <taxon>Methanobacteriati</taxon>
        <taxon>Methanobacteriota</taxon>
        <taxon>Stenosarchaea group</taxon>
        <taxon>Halobacteria</taxon>
        <taxon>Halobacteriales</taxon>
        <taxon>Haloferacaceae</taxon>
        <taxon>Halogeometricum</taxon>
    </lineage>
</organism>
<keyword evidence="1" id="KW-0472">Membrane</keyword>
<dbReference type="Proteomes" id="UP001257060">
    <property type="component" value="Unassembled WGS sequence"/>
</dbReference>
<gene>
    <name evidence="2" type="ORF">NDI76_22270</name>
</gene>
<evidence type="ECO:0000313" key="3">
    <source>
        <dbReference type="Proteomes" id="UP001257060"/>
    </source>
</evidence>
<proteinExistence type="predicted"/>
<accession>A0ABU2GKW2</accession>
<protein>
    <submittedName>
        <fullName evidence="2">Uncharacterized protein</fullName>
    </submittedName>
</protein>
<evidence type="ECO:0000313" key="2">
    <source>
        <dbReference type="EMBL" id="MDS0301458.1"/>
    </source>
</evidence>
<keyword evidence="3" id="KW-1185">Reference proteome</keyword>
<evidence type="ECO:0000256" key="1">
    <source>
        <dbReference type="SAM" id="Phobius"/>
    </source>
</evidence>
<keyword evidence="1" id="KW-1133">Transmembrane helix</keyword>